<accession>A0A6M4A834</accession>
<evidence type="ECO:0000259" key="11">
    <source>
        <dbReference type="PROSITE" id="PS51007"/>
    </source>
</evidence>
<dbReference type="GO" id="GO:0046872">
    <property type="term" value="F:metal ion binding"/>
    <property type="evidence" value="ECO:0007669"/>
    <property type="project" value="UniProtKB-KW"/>
</dbReference>
<dbReference type="Proteomes" id="UP000274350">
    <property type="component" value="Chromosome"/>
</dbReference>
<sequence>MKLFKKLIAALALVPVLAMASSGGFPLERAEDRSNDMAALQNGAKLFVNYCLNCHSASAMRYNRLKDIGLTEDQIKGNLLFTGEKVGDLMKTTLAPKDAKAWFGAVPPDLSVIARAKASSAGSGADWLYTYLRTFYKDDNRPTGWNNMVFPDVGMPHALWELQGVRTAKFTEEKDPHDATKVVHTFTGFEKVSDGKMAAAEYDSAVTDLVAYLQWMGEPAQNTRKRLGVVVLLFLSLLSFLAWRLNASYWKEVK</sequence>
<organism evidence="12 13">
    <name type="scientific">Undibacterium piscinae</name>
    <dbReference type="NCBI Taxonomy" id="2495591"/>
    <lineage>
        <taxon>Bacteria</taxon>
        <taxon>Pseudomonadati</taxon>
        <taxon>Pseudomonadota</taxon>
        <taxon>Betaproteobacteria</taxon>
        <taxon>Burkholderiales</taxon>
        <taxon>Oxalobacteraceae</taxon>
        <taxon>Undibacterium</taxon>
    </lineage>
</organism>
<dbReference type="GO" id="GO:0009055">
    <property type="term" value="F:electron transfer activity"/>
    <property type="evidence" value="ECO:0007669"/>
    <property type="project" value="InterPro"/>
</dbReference>
<dbReference type="PROSITE" id="PS51007">
    <property type="entry name" value="CYTC"/>
    <property type="match status" value="1"/>
</dbReference>
<evidence type="ECO:0000313" key="12">
    <source>
        <dbReference type="EMBL" id="QJQ06900.1"/>
    </source>
</evidence>
<evidence type="ECO:0000256" key="8">
    <source>
        <dbReference type="PIRSR" id="PIRSR602326-1"/>
    </source>
</evidence>
<dbReference type="GO" id="GO:0016020">
    <property type="term" value="C:membrane"/>
    <property type="evidence" value="ECO:0007669"/>
    <property type="project" value="UniProtKB-SubCell"/>
</dbReference>
<gene>
    <name evidence="12" type="ORF">EJG51_014795</name>
</gene>
<keyword evidence="13" id="KW-1185">Reference proteome</keyword>
<reference evidence="12 13" key="1">
    <citation type="journal article" date="2019" name="Int. J. Syst. Evol. Microbiol.">
        <title>Undibacterium piscinae sp. nov., isolated from Korean shiner intestine.</title>
        <authorList>
            <person name="Lee S.Y."/>
            <person name="Kang W."/>
            <person name="Kim P.S."/>
            <person name="Kim H.S."/>
            <person name="Sung H."/>
            <person name="Shin N.R."/>
            <person name="Whon T.W."/>
            <person name="Yun J.H."/>
            <person name="Lee J.Y."/>
            <person name="Lee J.Y."/>
            <person name="Jung M.J."/>
            <person name="Jeong Y.S."/>
            <person name="Tak E.J."/>
            <person name="Han J.E."/>
            <person name="Hyun D.W."/>
            <person name="Kang M.S."/>
            <person name="Lee K.E."/>
            <person name="Lee B.H."/>
            <person name="Bae J.W."/>
        </authorList>
    </citation>
    <scope>NUCLEOTIDE SEQUENCE [LARGE SCALE GENOMIC DNA]</scope>
    <source>
        <strain evidence="12 13">S11R28</strain>
    </source>
</reference>
<dbReference type="PANTHER" id="PTHR10266:SF3">
    <property type="entry name" value="CYTOCHROME C1, HEME PROTEIN, MITOCHONDRIAL"/>
    <property type="match status" value="1"/>
</dbReference>
<proteinExistence type="predicted"/>
<feature type="signal peptide" evidence="10">
    <location>
        <begin position="1"/>
        <end position="20"/>
    </location>
</feature>
<dbReference type="EMBL" id="CP051152">
    <property type="protein sequence ID" value="QJQ06900.1"/>
    <property type="molecule type" value="Genomic_DNA"/>
</dbReference>
<protein>
    <submittedName>
        <fullName evidence="12">Cytochrome c1</fullName>
    </submittedName>
</protein>
<evidence type="ECO:0000256" key="6">
    <source>
        <dbReference type="ARBA" id="ARBA00023004"/>
    </source>
</evidence>
<dbReference type="Pfam" id="PF02167">
    <property type="entry name" value="Cytochrom_C1"/>
    <property type="match status" value="1"/>
</dbReference>
<keyword evidence="5 9" id="KW-1133">Transmembrane helix</keyword>
<keyword evidence="6 8" id="KW-0408">Iron</keyword>
<evidence type="ECO:0000256" key="10">
    <source>
        <dbReference type="SAM" id="SignalP"/>
    </source>
</evidence>
<keyword evidence="4 8" id="KW-0479">Metal-binding</keyword>
<dbReference type="KEGG" id="upi:EJG51_014795"/>
<evidence type="ECO:0000256" key="1">
    <source>
        <dbReference type="ARBA" id="ARBA00004370"/>
    </source>
</evidence>
<comment type="subcellular location">
    <subcellularLocation>
        <location evidence="1">Membrane</location>
    </subcellularLocation>
</comment>
<dbReference type="GO" id="GO:0020037">
    <property type="term" value="F:heme binding"/>
    <property type="evidence" value="ECO:0007669"/>
    <property type="project" value="InterPro"/>
</dbReference>
<feature type="chain" id="PRO_5026927392" evidence="10">
    <location>
        <begin position="21"/>
        <end position="254"/>
    </location>
</feature>
<dbReference type="InterPro" id="IPR036909">
    <property type="entry name" value="Cyt_c-like_dom_sf"/>
</dbReference>
<evidence type="ECO:0000256" key="2">
    <source>
        <dbReference type="ARBA" id="ARBA00022617"/>
    </source>
</evidence>
<feature type="domain" description="Cytochrome c" evidence="11">
    <location>
        <begin position="38"/>
        <end position="217"/>
    </location>
</feature>
<keyword evidence="7 9" id="KW-0472">Membrane</keyword>
<evidence type="ECO:0000256" key="5">
    <source>
        <dbReference type="ARBA" id="ARBA00022989"/>
    </source>
</evidence>
<comment type="cofactor">
    <cofactor evidence="8">
        <name>heme c</name>
        <dbReference type="ChEBI" id="CHEBI:61717"/>
    </cofactor>
    <text evidence="8">Binds 1 heme c group covalently per subunit.</text>
</comment>
<dbReference type="InterPro" id="IPR002326">
    <property type="entry name" value="Cyt_c1"/>
</dbReference>
<name>A0A6M4A834_9BURK</name>
<dbReference type="OrthoDB" id="9798864at2"/>
<dbReference type="InterPro" id="IPR009056">
    <property type="entry name" value="Cyt_c-like_dom"/>
</dbReference>
<dbReference type="SUPFAM" id="SSF46626">
    <property type="entry name" value="Cytochrome c"/>
    <property type="match status" value="1"/>
</dbReference>
<keyword evidence="10" id="KW-0732">Signal</keyword>
<feature type="binding site" description="covalent" evidence="8">
    <location>
        <position position="55"/>
    </location>
    <ligand>
        <name>heme c</name>
        <dbReference type="ChEBI" id="CHEBI:61717"/>
    </ligand>
</feature>
<keyword evidence="2 8" id="KW-0349">Heme</keyword>
<keyword evidence="3 9" id="KW-0812">Transmembrane</keyword>
<feature type="transmembrane region" description="Helical" evidence="9">
    <location>
        <begin position="227"/>
        <end position="245"/>
    </location>
</feature>
<evidence type="ECO:0000256" key="4">
    <source>
        <dbReference type="ARBA" id="ARBA00022723"/>
    </source>
</evidence>
<dbReference type="PANTHER" id="PTHR10266">
    <property type="entry name" value="CYTOCHROME C1"/>
    <property type="match status" value="1"/>
</dbReference>
<evidence type="ECO:0000256" key="9">
    <source>
        <dbReference type="SAM" id="Phobius"/>
    </source>
</evidence>
<feature type="binding site" description="covalent" evidence="8">
    <location>
        <position position="51"/>
    </location>
    <ligand>
        <name>heme c</name>
        <dbReference type="ChEBI" id="CHEBI:61717"/>
    </ligand>
</feature>
<evidence type="ECO:0000256" key="7">
    <source>
        <dbReference type="ARBA" id="ARBA00023136"/>
    </source>
</evidence>
<feature type="binding site" description="covalent" evidence="8">
    <location>
        <position position="54"/>
    </location>
    <ligand>
        <name>heme c</name>
        <dbReference type="ChEBI" id="CHEBI:61717"/>
    </ligand>
</feature>
<dbReference type="Gene3D" id="1.10.760.10">
    <property type="entry name" value="Cytochrome c-like domain"/>
    <property type="match status" value="1"/>
</dbReference>
<evidence type="ECO:0000313" key="13">
    <source>
        <dbReference type="Proteomes" id="UP000274350"/>
    </source>
</evidence>
<evidence type="ECO:0000256" key="3">
    <source>
        <dbReference type="ARBA" id="ARBA00022692"/>
    </source>
</evidence>
<dbReference type="AlphaFoldDB" id="A0A6M4A834"/>